<dbReference type="EMBL" id="CAJFCW020000004">
    <property type="protein sequence ID" value="CAG9112434.1"/>
    <property type="molecule type" value="Genomic_DNA"/>
</dbReference>
<keyword evidence="10" id="KW-1185">Reference proteome</keyword>
<dbReference type="OrthoDB" id="338650at2759"/>
<proteinExistence type="inferred from homology"/>
<dbReference type="EC" id="2.7.-.-" evidence="8"/>
<evidence type="ECO:0000256" key="6">
    <source>
        <dbReference type="ARBA" id="ARBA00036164"/>
    </source>
</evidence>
<dbReference type="GO" id="GO:0008440">
    <property type="term" value="F:inositol-1,4,5-trisphosphate 3-kinase activity"/>
    <property type="evidence" value="ECO:0007669"/>
    <property type="project" value="TreeGrafter"/>
</dbReference>
<evidence type="ECO:0000256" key="8">
    <source>
        <dbReference type="RuleBase" id="RU363090"/>
    </source>
</evidence>
<comment type="catalytic activity">
    <reaction evidence="7">
        <text>1D-myo-inositol 1,3,4,6-tetrakisphosphate + ATP = 1D-myo-inositol 1,3,4,5,6-pentakisphosphate + ADP + H(+)</text>
        <dbReference type="Rhea" id="RHEA:12717"/>
        <dbReference type="ChEBI" id="CHEBI:15378"/>
        <dbReference type="ChEBI" id="CHEBI:30616"/>
        <dbReference type="ChEBI" id="CHEBI:57660"/>
        <dbReference type="ChEBI" id="CHEBI:57733"/>
        <dbReference type="ChEBI" id="CHEBI:456216"/>
        <dbReference type="EC" id="2.7.1.140"/>
    </reaction>
</comment>
<evidence type="ECO:0000256" key="7">
    <source>
        <dbReference type="ARBA" id="ARBA00036525"/>
    </source>
</evidence>
<dbReference type="InterPro" id="IPR038286">
    <property type="entry name" value="IPK_sf"/>
</dbReference>
<dbReference type="PANTHER" id="PTHR12400">
    <property type="entry name" value="INOSITOL POLYPHOSPHATE KINASE"/>
    <property type="match status" value="1"/>
</dbReference>
<accession>A0A811KU17</accession>
<dbReference type="Pfam" id="PF03770">
    <property type="entry name" value="IPK"/>
    <property type="match status" value="1"/>
</dbReference>
<keyword evidence="5" id="KW-0067">ATP-binding</keyword>
<evidence type="ECO:0000256" key="5">
    <source>
        <dbReference type="ARBA" id="ARBA00022840"/>
    </source>
</evidence>
<dbReference type="EMBL" id="CAJFDH010000004">
    <property type="protein sequence ID" value="CAD5219308.1"/>
    <property type="molecule type" value="Genomic_DNA"/>
</dbReference>
<dbReference type="GO" id="GO:0005737">
    <property type="term" value="C:cytoplasm"/>
    <property type="evidence" value="ECO:0007669"/>
    <property type="project" value="TreeGrafter"/>
</dbReference>
<comment type="catalytic activity">
    <reaction evidence="6">
        <text>1D-myo-inositol 1,4,5-trisphosphate + 2 ATP = 1D-myo-inositol 1,3,4,5,6-pentakisphosphate + 2 ADP + 2 H(+)</text>
        <dbReference type="Rhea" id="RHEA:32359"/>
        <dbReference type="ChEBI" id="CHEBI:15378"/>
        <dbReference type="ChEBI" id="CHEBI:30616"/>
        <dbReference type="ChEBI" id="CHEBI:57733"/>
        <dbReference type="ChEBI" id="CHEBI:203600"/>
        <dbReference type="ChEBI" id="CHEBI:456216"/>
        <dbReference type="EC" id="2.7.1.151"/>
    </reaction>
</comment>
<dbReference type="GO" id="GO:0005634">
    <property type="term" value="C:nucleus"/>
    <property type="evidence" value="ECO:0007669"/>
    <property type="project" value="TreeGrafter"/>
</dbReference>
<dbReference type="SUPFAM" id="SSF56104">
    <property type="entry name" value="SAICAR synthase-like"/>
    <property type="match status" value="1"/>
</dbReference>
<keyword evidence="3" id="KW-0547">Nucleotide-binding</keyword>
<protein>
    <recommendedName>
        <fullName evidence="8">Kinase</fullName>
        <ecNumber evidence="8">2.7.-.-</ecNumber>
    </recommendedName>
</protein>
<dbReference type="Gene3D" id="3.30.470.160">
    <property type="entry name" value="Inositol polyphosphate kinase"/>
    <property type="match status" value="1"/>
</dbReference>
<comment type="caution">
    <text evidence="9">The sequence shown here is derived from an EMBL/GenBank/DDBJ whole genome shotgun (WGS) entry which is preliminary data.</text>
</comment>
<dbReference type="GO" id="GO:0051765">
    <property type="term" value="F:inositol tetrakisphosphate kinase activity"/>
    <property type="evidence" value="ECO:0007669"/>
    <property type="project" value="TreeGrafter"/>
</dbReference>
<evidence type="ECO:0000256" key="4">
    <source>
        <dbReference type="ARBA" id="ARBA00022777"/>
    </source>
</evidence>
<evidence type="ECO:0000313" key="10">
    <source>
        <dbReference type="Proteomes" id="UP000614601"/>
    </source>
</evidence>
<gene>
    <name evidence="9" type="ORF">BOKJ2_LOCUS8379</name>
</gene>
<evidence type="ECO:0000256" key="2">
    <source>
        <dbReference type="ARBA" id="ARBA00022679"/>
    </source>
</evidence>
<dbReference type="GO" id="GO:0005524">
    <property type="term" value="F:ATP binding"/>
    <property type="evidence" value="ECO:0007669"/>
    <property type="project" value="UniProtKB-KW"/>
</dbReference>
<organism evidence="9 10">
    <name type="scientific">Bursaphelenchus okinawaensis</name>
    <dbReference type="NCBI Taxonomy" id="465554"/>
    <lineage>
        <taxon>Eukaryota</taxon>
        <taxon>Metazoa</taxon>
        <taxon>Ecdysozoa</taxon>
        <taxon>Nematoda</taxon>
        <taxon>Chromadorea</taxon>
        <taxon>Rhabditida</taxon>
        <taxon>Tylenchina</taxon>
        <taxon>Tylenchomorpha</taxon>
        <taxon>Aphelenchoidea</taxon>
        <taxon>Aphelenchoididae</taxon>
        <taxon>Bursaphelenchus</taxon>
    </lineage>
</organism>
<evidence type="ECO:0000256" key="3">
    <source>
        <dbReference type="ARBA" id="ARBA00022741"/>
    </source>
</evidence>
<dbReference type="Proteomes" id="UP000783686">
    <property type="component" value="Unassembled WGS sequence"/>
</dbReference>
<evidence type="ECO:0000313" key="9">
    <source>
        <dbReference type="EMBL" id="CAD5219308.1"/>
    </source>
</evidence>
<dbReference type="AlphaFoldDB" id="A0A811KU17"/>
<comment type="similarity">
    <text evidence="1 8">Belongs to the inositol phosphokinase (IPK) family.</text>
</comment>
<sequence>MDLIHCKDISDNPYRTKHNLTEQELKIRKKCIAEYTLIEQNEVLPPPYTWYSDQIAGHNINVIKDGKCQIGIIKKDDSKILKLRMPFERGDCEVWFYSMIQKASTSLNQIDKLEAAFKDLVEWVPKYYGLETLLLSGIDRQFLVMEDLLASYQQPCLIDVKMGKVSFDPHATEQKKTQELSKSAYQQASGFRVLGYRVHKNGQVESRDRVWGKTLNQDSITEGFKSFLSSDRSDKSATKGLLSKIRLLEKHFQTHSQLQFYASSILLIYEGDQALPTNEQLKMIDFSHVFQIPNTADLNYIPGLQTLTDIFVNITR</sequence>
<reference evidence="9" key="1">
    <citation type="submission" date="2020-09" db="EMBL/GenBank/DDBJ databases">
        <authorList>
            <person name="Kikuchi T."/>
        </authorList>
    </citation>
    <scope>NUCLEOTIDE SEQUENCE</scope>
    <source>
        <strain evidence="9">SH1</strain>
    </source>
</reference>
<dbReference type="GO" id="GO:0032958">
    <property type="term" value="P:inositol phosphate biosynthetic process"/>
    <property type="evidence" value="ECO:0007669"/>
    <property type="project" value="InterPro"/>
</dbReference>
<dbReference type="PANTHER" id="PTHR12400:SF51">
    <property type="entry name" value="INOSITOL POLYPHOSPHATE MULTIKINASE"/>
    <property type="match status" value="1"/>
</dbReference>
<evidence type="ECO:0000256" key="1">
    <source>
        <dbReference type="ARBA" id="ARBA00007374"/>
    </source>
</evidence>
<keyword evidence="2 8" id="KW-0808">Transferase</keyword>
<dbReference type="Proteomes" id="UP000614601">
    <property type="component" value="Unassembled WGS sequence"/>
</dbReference>
<name>A0A811KU17_9BILA</name>
<keyword evidence="4 8" id="KW-0418">Kinase</keyword>
<dbReference type="InterPro" id="IPR005522">
    <property type="entry name" value="IPK"/>
</dbReference>